<dbReference type="PATRIC" id="fig|273063.9.peg.1540"/>
<dbReference type="eggNOG" id="arCOG07187">
    <property type="taxonomic scope" value="Archaea"/>
</dbReference>
<sequence>MRAVALSMPLVIPKRRIYKKTKGNYTYYTIYIPQDFNDLIPIPAFITIIIGNETLKLGVRRPFKVGREKYAIILSKELASIWERLIKESIEVTLVLEPISSQ</sequence>
<name>Q971L2_SULTO</name>
<evidence type="ECO:0000313" key="1">
    <source>
        <dbReference type="EMBL" id="BAB66408.1"/>
    </source>
</evidence>
<dbReference type="KEGG" id="sto:STK_13450"/>
<gene>
    <name evidence="1" type="primary">ST1345</name>
    <name evidence="1" type="ordered locus">STK_13450</name>
</gene>
<proteinExistence type="predicted"/>
<organism evidence="1 2">
    <name type="scientific">Sulfurisphaera tokodaii (strain DSM 16993 / JCM 10545 / NBRC 100140 / 7)</name>
    <name type="common">Sulfolobus tokodaii</name>
    <dbReference type="NCBI Taxonomy" id="273063"/>
    <lineage>
        <taxon>Archaea</taxon>
        <taxon>Thermoproteota</taxon>
        <taxon>Thermoprotei</taxon>
        <taxon>Sulfolobales</taxon>
        <taxon>Sulfolobaceae</taxon>
        <taxon>Sulfurisphaera</taxon>
    </lineage>
</organism>
<accession>Q971L2</accession>
<dbReference type="STRING" id="273063.STK_13450"/>
<dbReference type="EMBL" id="BA000023">
    <property type="protein sequence ID" value="BAB66408.1"/>
    <property type="molecule type" value="Genomic_DNA"/>
</dbReference>
<reference evidence="2" key="1">
    <citation type="journal article" date="2001" name="DNA Res.">
        <title>Complete genome sequence of an aerobic thermoacidophilic Crenarchaeon, Sulfolobus tokodaii strain7.</title>
        <authorList>
            <person name="Kawarabayasi Y."/>
            <person name="Hino Y."/>
            <person name="Horikawa H."/>
            <person name="Jin-no K."/>
            <person name="Takahashi M."/>
            <person name="Sekine M."/>
            <person name="Baba S."/>
            <person name="Ankai A."/>
            <person name="Kosugi H."/>
            <person name="Hosoyama A."/>
            <person name="Fukui S."/>
            <person name="Nagai Y."/>
            <person name="Nishijima K."/>
            <person name="Otsuka R."/>
            <person name="Nakazawa H."/>
            <person name="Takamiya M."/>
            <person name="Kato Y."/>
            <person name="Yoshizawa T."/>
            <person name="Tanaka T."/>
            <person name="Kudoh Y."/>
            <person name="Yamazaki J."/>
            <person name="Kushida N."/>
            <person name="Oguchi A."/>
            <person name="Aoki K."/>
            <person name="Masuda S."/>
            <person name="Yanagii M."/>
            <person name="Nishimura M."/>
            <person name="Yamagishi A."/>
            <person name="Oshima T."/>
            <person name="Kikuchi H."/>
        </authorList>
    </citation>
    <scope>NUCLEOTIDE SEQUENCE [LARGE SCALE GENOMIC DNA]</scope>
    <source>
        <strain evidence="2">DSM 16993 / JCM 10545 / NBRC 100140 / 7</strain>
    </source>
</reference>
<dbReference type="RefSeq" id="WP_010979386.1">
    <property type="nucleotide sequence ID" value="NC_003106.2"/>
</dbReference>
<dbReference type="GeneID" id="1459367"/>
<dbReference type="AlphaFoldDB" id="Q971L2"/>
<protein>
    <submittedName>
        <fullName evidence="1">Uncharacterized protein</fullName>
    </submittedName>
</protein>
<keyword evidence="2" id="KW-1185">Reference proteome</keyword>
<evidence type="ECO:0000313" key="2">
    <source>
        <dbReference type="Proteomes" id="UP000001015"/>
    </source>
</evidence>
<dbReference type="Proteomes" id="UP000001015">
    <property type="component" value="Chromosome"/>
</dbReference>